<keyword evidence="2" id="KW-1185">Reference proteome</keyword>
<dbReference type="InterPro" id="IPR009045">
    <property type="entry name" value="Zn_M74/Hedgehog-like"/>
</dbReference>
<dbReference type="Proteomes" id="UP001168528">
    <property type="component" value="Unassembled WGS sequence"/>
</dbReference>
<sequence length="177" mass="20205">MKPALQSSLLEVAEEIRKKYPGTIISYLDANFPFLDGFPLMPHLSHYDGKKVDLAFMYADARNGGYVPGQAPSPIGYGVCEEPTGNEKNMPQICENKGYWQYSLLPKLISPYVKTNLKLDPDRTRDLIRFASGNKRISKIFLEPHLIKRMHLEGLNKIRFHGCQAVRHDDHVHLQVK</sequence>
<protein>
    <submittedName>
        <fullName evidence="1">Uncharacterized protein</fullName>
    </submittedName>
</protein>
<organism evidence="1 2">
    <name type="scientific">Rhodocytophaga aerolata</name>
    <dbReference type="NCBI Taxonomy" id="455078"/>
    <lineage>
        <taxon>Bacteria</taxon>
        <taxon>Pseudomonadati</taxon>
        <taxon>Bacteroidota</taxon>
        <taxon>Cytophagia</taxon>
        <taxon>Cytophagales</taxon>
        <taxon>Rhodocytophagaceae</taxon>
        <taxon>Rhodocytophaga</taxon>
    </lineage>
</organism>
<accession>A0ABT8R353</accession>
<dbReference type="Gene3D" id="3.30.1380.10">
    <property type="match status" value="1"/>
</dbReference>
<gene>
    <name evidence="1" type="ORF">Q0590_09720</name>
</gene>
<reference evidence="1" key="1">
    <citation type="submission" date="2023-07" db="EMBL/GenBank/DDBJ databases">
        <title>The genome sequence of Rhodocytophaga aerolata KACC 12507.</title>
        <authorList>
            <person name="Zhang X."/>
        </authorList>
    </citation>
    <scope>NUCLEOTIDE SEQUENCE</scope>
    <source>
        <strain evidence="1">KACC 12507</strain>
    </source>
</reference>
<proteinExistence type="predicted"/>
<dbReference type="EMBL" id="JAUKPO010000004">
    <property type="protein sequence ID" value="MDO1446527.1"/>
    <property type="molecule type" value="Genomic_DNA"/>
</dbReference>
<comment type="caution">
    <text evidence="1">The sequence shown here is derived from an EMBL/GenBank/DDBJ whole genome shotgun (WGS) entry which is preliminary data.</text>
</comment>
<evidence type="ECO:0000313" key="2">
    <source>
        <dbReference type="Proteomes" id="UP001168528"/>
    </source>
</evidence>
<evidence type="ECO:0000313" key="1">
    <source>
        <dbReference type="EMBL" id="MDO1446527.1"/>
    </source>
</evidence>
<name>A0ABT8R353_9BACT</name>